<evidence type="ECO:0000313" key="2">
    <source>
        <dbReference type="EMBL" id="QDU54209.1"/>
    </source>
</evidence>
<sequence>MSSVKTTLLALLVMVAVLPTLRGLGQPPQAPAPLTRSPELDAEITKRLGGPVFWADDLPKRWQEVEQIIDRPLHQEGLEFQDESLSEVLRYIRQEYKLEIRLDLDALDDLGLSPDDPVTIDQQRVTLRSALRHLLRQLDLTFLVENSGVLVVTSEDEALSQLKVIVYPTGDIIEPMQVDDGQLASDAQGNPKLPIQVLQEIVVANCNVDGWLYNGHPGLIRYAKPNLIIVSNTYEVHQQVQSLLQAIRKAQQHEYAQPSRIGPQARLPSQGFDEDDTAYQARLRRIAPTARDLRDEASAPPQ</sequence>
<dbReference type="KEGG" id="amuc:Pan181_03890"/>
<reference evidence="2 3" key="1">
    <citation type="submission" date="2019-02" db="EMBL/GenBank/DDBJ databases">
        <title>Deep-cultivation of Planctomycetes and their phenomic and genomic characterization uncovers novel biology.</title>
        <authorList>
            <person name="Wiegand S."/>
            <person name="Jogler M."/>
            <person name="Boedeker C."/>
            <person name="Pinto D."/>
            <person name="Vollmers J."/>
            <person name="Rivas-Marin E."/>
            <person name="Kohn T."/>
            <person name="Peeters S.H."/>
            <person name="Heuer A."/>
            <person name="Rast P."/>
            <person name="Oberbeckmann S."/>
            <person name="Bunk B."/>
            <person name="Jeske O."/>
            <person name="Meyerdierks A."/>
            <person name="Storesund J.E."/>
            <person name="Kallscheuer N."/>
            <person name="Luecker S."/>
            <person name="Lage O.M."/>
            <person name="Pohl T."/>
            <person name="Merkel B.J."/>
            <person name="Hornburger P."/>
            <person name="Mueller R.-W."/>
            <person name="Bruemmer F."/>
            <person name="Labrenz M."/>
            <person name="Spormann A.M."/>
            <person name="Op den Camp H."/>
            <person name="Overmann J."/>
            <person name="Amann R."/>
            <person name="Jetten M.S.M."/>
            <person name="Mascher T."/>
            <person name="Medema M.H."/>
            <person name="Devos D.P."/>
            <person name="Kaster A.-K."/>
            <person name="Ovreas L."/>
            <person name="Rohde M."/>
            <person name="Galperin M.Y."/>
            <person name="Jogler C."/>
        </authorList>
    </citation>
    <scope>NUCLEOTIDE SEQUENCE [LARGE SCALE GENOMIC DNA]</scope>
    <source>
        <strain evidence="2 3">Pan181</strain>
    </source>
</reference>
<dbReference type="AlphaFoldDB" id="A0A518AHK3"/>
<keyword evidence="3" id="KW-1185">Reference proteome</keyword>
<dbReference type="RefSeq" id="WP_145245221.1">
    <property type="nucleotide sequence ID" value="NZ_CP036278.1"/>
</dbReference>
<dbReference type="OrthoDB" id="277020at2"/>
<gene>
    <name evidence="2" type="ORF">Pan181_03890</name>
</gene>
<proteinExistence type="predicted"/>
<accession>A0A518AHK3</accession>
<organism evidence="2 3">
    <name type="scientific">Aeoliella mucimassa</name>
    <dbReference type="NCBI Taxonomy" id="2527972"/>
    <lineage>
        <taxon>Bacteria</taxon>
        <taxon>Pseudomonadati</taxon>
        <taxon>Planctomycetota</taxon>
        <taxon>Planctomycetia</taxon>
        <taxon>Pirellulales</taxon>
        <taxon>Lacipirellulaceae</taxon>
        <taxon>Aeoliella</taxon>
    </lineage>
</organism>
<name>A0A518AHK3_9BACT</name>
<dbReference type="EMBL" id="CP036278">
    <property type="protein sequence ID" value="QDU54209.1"/>
    <property type="molecule type" value="Genomic_DNA"/>
</dbReference>
<evidence type="ECO:0000313" key="3">
    <source>
        <dbReference type="Proteomes" id="UP000315750"/>
    </source>
</evidence>
<evidence type="ECO:0000256" key="1">
    <source>
        <dbReference type="SAM" id="MobiDB-lite"/>
    </source>
</evidence>
<dbReference type="Proteomes" id="UP000315750">
    <property type="component" value="Chromosome"/>
</dbReference>
<feature type="region of interest" description="Disordered" evidence="1">
    <location>
        <begin position="255"/>
        <end position="274"/>
    </location>
</feature>
<protein>
    <submittedName>
        <fullName evidence="2">Uncharacterized protein</fullName>
    </submittedName>
</protein>